<comment type="similarity">
    <text evidence="2">Belongs to the peroxisomal membrane protein PXMP2/4 family.</text>
</comment>
<feature type="transmembrane region" description="Helical" evidence="13">
    <location>
        <begin position="1437"/>
        <end position="1456"/>
    </location>
</feature>
<dbReference type="SUPFAM" id="SSF57701">
    <property type="entry name" value="Zn2/Cys6 DNA-binding domain"/>
    <property type="match status" value="1"/>
</dbReference>
<feature type="domain" description="Zn(2)-C6 fungal-type" evidence="14">
    <location>
        <begin position="574"/>
        <end position="607"/>
    </location>
</feature>
<evidence type="ECO:0000256" key="13">
    <source>
        <dbReference type="SAM" id="Phobius"/>
    </source>
</evidence>
<dbReference type="GO" id="GO:0050660">
    <property type="term" value="F:flavin adenine dinucleotide binding"/>
    <property type="evidence" value="ECO:0007669"/>
    <property type="project" value="InterPro"/>
</dbReference>
<dbReference type="InterPro" id="IPR036188">
    <property type="entry name" value="FAD/NAD-bd_sf"/>
</dbReference>
<sequence>MSLNNRKTSYSRFACIGTGLSGIGLGATLKRWYNLDDVQYFERQSQLGGTWLQNQYPGCACDIPNILYSFSFEPNPDWTRILAKREELYDYIMGIAKKYNLLDKMTFGAQVEKCEWFEEQARWRLTIRDLKTGSLFFHECQFLFSATGLFSNPRELDIPGVKSFKGPIIHSAKWRHDVDLTGKRVVLFGNGCTAAQIVPNILPEIKSLTQLIRSKHWILPPIDGPTLDVLRWVMKNIPGAQRLLRVLVFLETERQYKLFEMTDAGARVRAKFRETALTYMKKTAPAKYHDLLIPDFEFGCKRRIYDSGYLESIHAENFSLTDKPATEITPDGVRVGDQVIEADIIVLANGFETSGFLKGIEVIGRNDENLHEHWERYGGAEAYNTTSVSGFPNLFLLYGPNSGVGHTSAIIALENGINYSLRVIKPILDGKASIVDVKSDAEGKWTDSMQAGIKSTVFYSGCTNWFVETKKNGTRWNATVYPYSQASFWRRSLFPVWKDFDFSGSATARGRSIWRRLFLVVGMFSGLMFAIDYFSTGCYRKPLMDGVQYVLSQLRWQNETMVQPEQTRSRFLNSCNGCRARKVRCIKQRESDVVCINCRKRSEDCRFSRTKVRKARSAKGQSRRQTKNPDAADPVTPLSRAPSSPCARSQPDNLMASPSRRSIVGSSDAEAQFVPSGTETTYAANQMASTTPVDYPVIMANEQDVSISSLAYFSNSKLIALSRRIGTTQVADLLAKVEAAVKSTTRSPGGVSPYPNNLEKEARSVTLSQQCRLDYIQSYFDQVHPLYPFLDRASFENRARSSRVGDIGSVDPAWCALYHAVLGLGSLYHECGSFDAFSGTAWDIFRVSLDFFPRIVFGQINLATVQAMAAMAIFSVTYEALPIEGVLISEAARIVSHFQITKAEACKTNQEFQRTFWVIYSLESEYCLNTGRSSIIPSHDISCPIPQTNLPFLSGFNWLQCKAKHAQMASDIYQRLFSVKARSSSQALRRREASRCLEELEAWRLSVPESFRPGLRLRSHRLGQPQAVYLAVQIHFSYYNVRIALARVCLLAWAQDSEEQTRYTLLLTESARSITDLVHFIDLEPFVLPWVQYNMPQAALFVLFDFVIEHPCHEETRKNLLYMQIATSYFMRLQCVTGNTVFGTILAQFLQIATRFVECTCTSSITQPEVSANPRGSELWQSRDSGIGTIDFEESLGFQGLQFPMHNGFEFQDMDFWLTESGVLSFLESSGDFGLPNPESEGPLGYKSVEMALSDFKSSPLVSVTLQSAVLAASSNLLAQVLMAYRLGKPISVEWMPVSQFIIWTAISTPPNYLWQDYLETKFPSYNSRQKDVSKRHGKAANDRLSVPNTLVKTILDQTIGAVVNTFLLCAFINFTKSAVVPSVSSGSKFDYTRIDWLFILNKAHEDFYPLLVAGWKLWPAVSLISFIFLRTAEGRNLFVALASVVWGIYISWLGVE</sequence>
<dbReference type="Gene3D" id="3.50.50.60">
    <property type="entry name" value="FAD/NAD(P)-binding domain"/>
    <property type="match status" value="2"/>
</dbReference>
<name>A0A3L6N4I1_FUSOX</name>
<dbReference type="InterPro" id="IPR051209">
    <property type="entry name" value="FAD-bind_Monooxygenase_sf"/>
</dbReference>
<evidence type="ECO:0000256" key="10">
    <source>
        <dbReference type="ARBA" id="ARBA00023136"/>
    </source>
</evidence>
<evidence type="ECO:0000256" key="2">
    <source>
        <dbReference type="ARBA" id="ARBA00006824"/>
    </source>
</evidence>
<dbReference type="PANTHER" id="PTHR42877:SF10">
    <property type="entry name" value="L-ORNITHINE N(5)-OXYGENASE"/>
    <property type="match status" value="1"/>
</dbReference>
<comment type="caution">
    <text evidence="15">The sequence shown here is derived from an EMBL/GenBank/DDBJ whole genome shotgun (WGS) entry which is preliminary data.</text>
</comment>
<protein>
    <recommendedName>
        <fullName evidence="14">Zn(2)-C6 fungal-type domain-containing protein</fullName>
    </recommendedName>
</protein>
<dbReference type="Gene3D" id="4.10.240.10">
    <property type="entry name" value="Zn(2)-C6 fungal-type DNA-binding domain"/>
    <property type="match status" value="1"/>
</dbReference>
<keyword evidence="4" id="KW-0285">Flavoprotein</keyword>
<evidence type="ECO:0000256" key="9">
    <source>
        <dbReference type="ARBA" id="ARBA00023002"/>
    </source>
</evidence>
<dbReference type="GO" id="GO:0050661">
    <property type="term" value="F:NADP binding"/>
    <property type="evidence" value="ECO:0007669"/>
    <property type="project" value="InterPro"/>
</dbReference>
<dbReference type="GO" id="GO:0016020">
    <property type="term" value="C:membrane"/>
    <property type="evidence" value="ECO:0007669"/>
    <property type="project" value="UniProtKB-SubCell"/>
</dbReference>
<proteinExistence type="inferred from homology"/>
<dbReference type="CDD" id="cd00067">
    <property type="entry name" value="GAL4"/>
    <property type="match status" value="1"/>
</dbReference>
<dbReference type="SUPFAM" id="SSF51905">
    <property type="entry name" value="FAD/NAD(P)-binding domain"/>
    <property type="match status" value="2"/>
</dbReference>
<gene>
    <name evidence="15" type="ORF">BFJ65_g13913</name>
</gene>
<keyword evidence="6" id="KW-0479">Metal-binding</keyword>
<dbReference type="SMART" id="SM00066">
    <property type="entry name" value="GAL4"/>
    <property type="match status" value="1"/>
</dbReference>
<dbReference type="EMBL" id="MRCU01000009">
    <property type="protein sequence ID" value="RKK12037.1"/>
    <property type="molecule type" value="Genomic_DNA"/>
</dbReference>
<keyword evidence="5 13" id="KW-0812">Transmembrane</keyword>
<evidence type="ECO:0000256" key="7">
    <source>
        <dbReference type="ARBA" id="ARBA00022827"/>
    </source>
</evidence>
<dbReference type="InterPro" id="IPR001138">
    <property type="entry name" value="Zn2Cys6_DnaBD"/>
</dbReference>
<dbReference type="InterPro" id="IPR020946">
    <property type="entry name" value="Flavin_mOase-like"/>
</dbReference>
<evidence type="ECO:0000256" key="4">
    <source>
        <dbReference type="ARBA" id="ARBA00022630"/>
    </source>
</evidence>
<comment type="subcellular location">
    <subcellularLocation>
        <location evidence="1">Membrane</location>
        <topology evidence="1">Multi-pass membrane protein</topology>
    </subcellularLocation>
</comment>
<dbReference type="GO" id="GO:0008270">
    <property type="term" value="F:zinc ion binding"/>
    <property type="evidence" value="ECO:0007669"/>
    <property type="project" value="InterPro"/>
</dbReference>
<dbReference type="GO" id="GO:0003677">
    <property type="term" value="F:DNA binding"/>
    <property type="evidence" value="ECO:0007669"/>
    <property type="project" value="InterPro"/>
</dbReference>
<evidence type="ECO:0000313" key="15">
    <source>
        <dbReference type="EMBL" id="RKK12037.1"/>
    </source>
</evidence>
<keyword evidence="10 13" id="KW-0472">Membrane</keyword>
<organism evidence="15">
    <name type="scientific">Fusarium oxysporum f. sp. cepae</name>
    <dbReference type="NCBI Taxonomy" id="396571"/>
    <lineage>
        <taxon>Eukaryota</taxon>
        <taxon>Fungi</taxon>
        <taxon>Dikarya</taxon>
        <taxon>Ascomycota</taxon>
        <taxon>Pezizomycotina</taxon>
        <taxon>Sordariomycetes</taxon>
        <taxon>Hypocreomycetidae</taxon>
        <taxon>Hypocreales</taxon>
        <taxon>Nectriaceae</taxon>
        <taxon>Fusarium</taxon>
        <taxon>Fusarium oxysporum species complex</taxon>
    </lineage>
</organism>
<dbReference type="Proteomes" id="UP000270866">
    <property type="component" value="Chromosome 11"/>
</dbReference>
<evidence type="ECO:0000256" key="1">
    <source>
        <dbReference type="ARBA" id="ARBA00004141"/>
    </source>
</evidence>
<evidence type="ECO:0000256" key="11">
    <source>
        <dbReference type="ARBA" id="ARBA00023242"/>
    </source>
</evidence>
<dbReference type="GO" id="GO:0006351">
    <property type="term" value="P:DNA-templated transcription"/>
    <property type="evidence" value="ECO:0007669"/>
    <property type="project" value="InterPro"/>
</dbReference>
<dbReference type="GO" id="GO:0000981">
    <property type="term" value="F:DNA-binding transcription factor activity, RNA polymerase II-specific"/>
    <property type="evidence" value="ECO:0007669"/>
    <property type="project" value="InterPro"/>
</dbReference>
<feature type="compositionally biased region" description="Basic residues" evidence="12">
    <location>
        <begin position="609"/>
        <end position="626"/>
    </location>
</feature>
<feature type="region of interest" description="Disordered" evidence="12">
    <location>
        <begin position="609"/>
        <end position="670"/>
    </location>
</feature>
<evidence type="ECO:0000259" key="14">
    <source>
        <dbReference type="PROSITE" id="PS50048"/>
    </source>
</evidence>
<evidence type="ECO:0000256" key="12">
    <source>
        <dbReference type="SAM" id="MobiDB-lite"/>
    </source>
</evidence>
<reference evidence="15" key="1">
    <citation type="journal article" date="2018" name="Sci. Rep.">
        <title>Characterisation of pathogen-specific regions and novel effector candidates in Fusarium oxysporum f. sp. cepae.</title>
        <authorList>
            <person name="Armitage A.D."/>
            <person name="Taylor A."/>
            <person name="Sobczyk M.K."/>
            <person name="Baxter L."/>
            <person name="Greenfield B.P."/>
            <person name="Bates H.J."/>
            <person name="Wilson F."/>
            <person name="Jackson A.C."/>
            <person name="Ott S."/>
            <person name="Harrison R.J."/>
            <person name="Clarkson J.P."/>
        </authorList>
    </citation>
    <scope>NUCLEOTIDE SEQUENCE [LARGE SCALE GENOMIC DNA]</scope>
    <source>
        <strain evidence="15">FoC_Fus2</strain>
    </source>
</reference>
<dbReference type="Pfam" id="PF04082">
    <property type="entry name" value="Fungal_trans"/>
    <property type="match status" value="1"/>
</dbReference>
<dbReference type="PANTHER" id="PTHR42877">
    <property type="entry name" value="L-ORNITHINE N(5)-MONOOXYGENASE-RELATED"/>
    <property type="match status" value="1"/>
</dbReference>
<accession>A0A3L6N4I1</accession>
<dbReference type="CDD" id="cd12148">
    <property type="entry name" value="fungal_TF_MHR"/>
    <property type="match status" value="1"/>
</dbReference>
<comment type="similarity">
    <text evidence="3">Belongs to the FAD-binding monooxygenase family.</text>
</comment>
<dbReference type="GO" id="GO:0004499">
    <property type="term" value="F:N,N-dimethylaniline monooxygenase activity"/>
    <property type="evidence" value="ECO:0007669"/>
    <property type="project" value="InterPro"/>
</dbReference>
<evidence type="ECO:0000256" key="8">
    <source>
        <dbReference type="ARBA" id="ARBA00022989"/>
    </source>
</evidence>
<keyword evidence="9" id="KW-0560">Oxidoreductase</keyword>
<keyword evidence="11" id="KW-0539">Nucleus</keyword>
<dbReference type="InterPro" id="IPR007248">
    <property type="entry name" value="Mpv17_PMP22"/>
</dbReference>
<dbReference type="Pfam" id="PF04117">
    <property type="entry name" value="Mpv17_PMP22"/>
    <property type="match status" value="1"/>
</dbReference>
<dbReference type="PROSITE" id="PS00463">
    <property type="entry name" value="ZN2_CY6_FUNGAL_1"/>
    <property type="match status" value="1"/>
</dbReference>
<keyword evidence="7" id="KW-0274">FAD</keyword>
<dbReference type="PROSITE" id="PS50048">
    <property type="entry name" value="ZN2_CY6_FUNGAL_2"/>
    <property type="match status" value="1"/>
</dbReference>
<evidence type="ECO:0000256" key="3">
    <source>
        <dbReference type="ARBA" id="ARBA00010139"/>
    </source>
</evidence>
<evidence type="ECO:0000256" key="6">
    <source>
        <dbReference type="ARBA" id="ARBA00022723"/>
    </source>
</evidence>
<feature type="transmembrane region" description="Helical" evidence="13">
    <location>
        <begin position="1408"/>
        <end position="1430"/>
    </location>
</feature>
<dbReference type="InterPro" id="IPR007219">
    <property type="entry name" value="XnlR_reg_dom"/>
</dbReference>
<keyword evidence="8 13" id="KW-1133">Transmembrane helix</keyword>
<dbReference type="InterPro" id="IPR036864">
    <property type="entry name" value="Zn2-C6_fun-type_DNA-bd_sf"/>
</dbReference>
<evidence type="ECO:0000256" key="5">
    <source>
        <dbReference type="ARBA" id="ARBA00022692"/>
    </source>
</evidence>
<dbReference type="Pfam" id="PF00743">
    <property type="entry name" value="FMO-like"/>
    <property type="match status" value="1"/>
</dbReference>